<evidence type="ECO:0000313" key="2">
    <source>
        <dbReference type="EMBL" id="GAI47185.1"/>
    </source>
</evidence>
<name>X1Q803_9ZZZZ</name>
<keyword evidence="1" id="KW-1133">Transmembrane helix</keyword>
<dbReference type="Pfam" id="PF13715">
    <property type="entry name" value="CarbopepD_reg_2"/>
    <property type="match status" value="1"/>
</dbReference>
<evidence type="ECO:0000256" key="1">
    <source>
        <dbReference type="SAM" id="Phobius"/>
    </source>
</evidence>
<feature type="transmembrane region" description="Helical" evidence="1">
    <location>
        <begin position="34"/>
        <end position="54"/>
    </location>
</feature>
<gene>
    <name evidence="2" type="ORF">S06H3_62225</name>
</gene>
<sequence length="137" mass="15402">MSDKSDNYRYKFFALIDNFINVVKPQLTFIDLSILKGIIYVMIFISLLLCAYDYGSVSGFVTDASNGEKLAYANVYLENTNMGSATNDKGYYIIHNITPGTYSIIFSYIGYESAKMGISIKENHNTVINIEMNPSLI</sequence>
<comment type="caution">
    <text evidence="2">The sequence shown here is derived from an EMBL/GenBank/DDBJ whole genome shotgun (WGS) entry which is preliminary data.</text>
</comment>
<proteinExistence type="predicted"/>
<dbReference type="AlphaFoldDB" id="X1Q803"/>
<organism evidence="2">
    <name type="scientific">marine sediment metagenome</name>
    <dbReference type="NCBI Taxonomy" id="412755"/>
    <lineage>
        <taxon>unclassified sequences</taxon>
        <taxon>metagenomes</taxon>
        <taxon>ecological metagenomes</taxon>
    </lineage>
</organism>
<dbReference type="GO" id="GO:0030246">
    <property type="term" value="F:carbohydrate binding"/>
    <property type="evidence" value="ECO:0007669"/>
    <property type="project" value="InterPro"/>
</dbReference>
<dbReference type="InterPro" id="IPR013784">
    <property type="entry name" value="Carb-bd-like_fold"/>
</dbReference>
<dbReference type="EMBL" id="BARV01040971">
    <property type="protein sequence ID" value="GAI47185.1"/>
    <property type="molecule type" value="Genomic_DNA"/>
</dbReference>
<keyword evidence="1" id="KW-0472">Membrane</keyword>
<dbReference type="Gene3D" id="2.60.40.1120">
    <property type="entry name" value="Carboxypeptidase-like, regulatory domain"/>
    <property type="match status" value="1"/>
</dbReference>
<reference evidence="2" key="1">
    <citation type="journal article" date="2014" name="Front. Microbiol.">
        <title>High frequency of phylogenetically diverse reductive dehalogenase-homologous genes in deep subseafloor sedimentary metagenomes.</title>
        <authorList>
            <person name="Kawai M."/>
            <person name="Futagami T."/>
            <person name="Toyoda A."/>
            <person name="Takaki Y."/>
            <person name="Nishi S."/>
            <person name="Hori S."/>
            <person name="Arai W."/>
            <person name="Tsubouchi T."/>
            <person name="Morono Y."/>
            <person name="Uchiyama I."/>
            <person name="Ito T."/>
            <person name="Fujiyama A."/>
            <person name="Inagaki F."/>
            <person name="Takami H."/>
        </authorList>
    </citation>
    <scope>NUCLEOTIDE SEQUENCE</scope>
    <source>
        <strain evidence="2">Expedition CK06-06</strain>
    </source>
</reference>
<protein>
    <recommendedName>
        <fullName evidence="3">Carboxypeptidase-like regulatory domain-containing protein</fullName>
    </recommendedName>
</protein>
<evidence type="ECO:0008006" key="3">
    <source>
        <dbReference type="Google" id="ProtNLM"/>
    </source>
</evidence>
<feature type="transmembrane region" description="Helical" evidence="1">
    <location>
        <begin position="91"/>
        <end position="111"/>
    </location>
</feature>
<keyword evidence="1" id="KW-0812">Transmembrane</keyword>
<feature type="non-terminal residue" evidence="2">
    <location>
        <position position="137"/>
    </location>
</feature>
<dbReference type="SUPFAM" id="SSF49452">
    <property type="entry name" value="Starch-binding domain-like"/>
    <property type="match status" value="1"/>
</dbReference>
<accession>X1Q803</accession>